<evidence type="ECO:0000313" key="2">
    <source>
        <dbReference type="Proteomes" id="UP000008524"/>
    </source>
</evidence>
<dbReference type="KEGG" id="tbr:Tb09.160.3070"/>
<proteinExistence type="predicted"/>
<name>Q38F95_TRYB2</name>
<dbReference type="AlphaFoldDB" id="Q38F95"/>
<sequence>MLDIPISALNFPHLPFPFEDVVKQTCLKNRFIEGMVSWGIERVKAAKRNKKSERRKYK</sequence>
<dbReference type="PaxDb" id="5691-EAN76525"/>
<evidence type="ECO:0000313" key="1">
    <source>
        <dbReference type="EMBL" id="EAN76525.1"/>
    </source>
</evidence>
<dbReference type="InParanoid" id="Q38F95"/>
<organism evidence="1 2">
    <name type="scientific">Trypanosoma brucei brucei (strain 927/4 GUTat10.1)</name>
    <dbReference type="NCBI Taxonomy" id="185431"/>
    <lineage>
        <taxon>Eukaryota</taxon>
        <taxon>Discoba</taxon>
        <taxon>Euglenozoa</taxon>
        <taxon>Kinetoplastea</taxon>
        <taxon>Metakinetoplastina</taxon>
        <taxon>Trypanosomatida</taxon>
        <taxon>Trypanosomatidae</taxon>
        <taxon>Trypanosoma</taxon>
    </lineage>
</organism>
<dbReference type="RefSeq" id="XP_803751.1">
    <property type="nucleotide sequence ID" value="XM_798658.1"/>
</dbReference>
<dbReference type="EMBL" id="CM000207">
    <property type="protein sequence ID" value="EAN76525.1"/>
    <property type="molecule type" value="Genomic_DNA"/>
</dbReference>
<accession>Q38F95</accession>
<keyword evidence="2" id="KW-1185">Reference proteome</keyword>
<gene>
    <name evidence="1" type="ORF">Tb09.160.3070</name>
</gene>
<dbReference type="GeneID" id="3660396"/>
<dbReference type="Proteomes" id="UP000008524">
    <property type="component" value="Chromosome 9"/>
</dbReference>
<reference evidence="1 2" key="2">
    <citation type="journal article" date="2005" name="Science">
        <title>The genome of the African trypanosome Trypanosoma brucei.</title>
        <authorList>
            <person name="Berriman M."/>
            <person name="Ghedin E."/>
            <person name="Hertz-Fowler C."/>
            <person name="Blandin G."/>
            <person name="Renauld H."/>
            <person name="Bartholomeu D.C."/>
            <person name="Lennard N.J."/>
            <person name="Caler E."/>
            <person name="Hamlin N.E."/>
            <person name="Haas B."/>
            <person name="Bohme U."/>
            <person name="Hannick L."/>
            <person name="Aslett M.A."/>
            <person name="Shallom J."/>
            <person name="Marcello L."/>
            <person name="Hou L."/>
            <person name="Wickstead B."/>
            <person name="Alsmark U.C."/>
            <person name="Arrowsmith C."/>
            <person name="Atkin R.J."/>
            <person name="Barron A.J."/>
            <person name="Bringaud F."/>
            <person name="Brooks K."/>
            <person name="Carrington M."/>
            <person name="Cherevach I."/>
            <person name="Chillingworth T.J."/>
            <person name="Churcher C."/>
            <person name="Clark L.N."/>
            <person name="Corton C.H."/>
            <person name="Cronin A."/>
            <person name="Davies R.M."/>
            <person name="Doggett J."/>
            <person name="Djikeng A."/>
            <person name="Feldblyum T."/>
            <person name="Field M.C."/>
            <person name="Fraser A."/>
            <person name="Goodhead I."/>
            <person name="Hance Z."/>
            <person name="Harper D."/>
            <person name="Harris B.R."/>
            <person name="Hauser H."/>
            <person name="Hostetler J."/>
            <person name="Ivens A."/>
            <person name="Jagels K."/>
            <person name="Johnson D."/>
            <person name="Johnson J."/>
            <person name="Jones K."/>
            <person name="Kerhornou A.X."/>
            <person name="Koo H."/>
            <person name="Larke N."/>
            <person name="Landfear S."/>
            <person name="Larkin C."/>
            <person name="Leech V."/>
            <person name="Line A."/>
            <person name="Lord A."/>
            <person name="Macleod A."/>
            <person name="Mooney P.J."/>
            <person name="Moule S."/>
            <person name="Martin D.M."/>
            <person name="Morgan G.W."/>
            <person name="Mungall K."/>
            <person name="Norbertczak H."/>
            <person name="Ormond D."/>
            <person name="Pai G."/>
            <person name="Peacock C.S."/>
            <person name="Peterson J."/>
            <person name="Quail M.A."/>
            <person name="Rabbinowitsch E."/>
            <person name="Rajandream M.A."/>
            <person name="Reitter C."/>
            <person name="Salzberg S.L."/>
            <person name="Sanders M."/>
            <person name="Schobel S."/>
            <person name="Sharp S."/>
            <person name="Simmonds M."/>
            <person name="Simpson A.J."/>
            <person name="Tallon L."/>
            <person name="Turner C.M."/>
            <person name="Tait A."/>
            <person name="Tivey A.R."/>
            <person name="Van Aken S."/>
            <person name="Walker D."/>
            <person name="Wanless D."/>
            <person name="Wang S."/>
            <person name="White B."/>
            <person name="White O."/>
            <person name="Whitehead S."/>
            <person name="Woodward J."/>
            <person name="Wortman J."/>
            <person name="Adams M.D."/>
            <person name="Embley T.M."/>
            <person name="Gull K."/>
            <person name="Ullu E."/>
            <person name="Barry J.D."/>
            <person name="Fairlamb A.H."/>
            <person name="Opperdoes F."/>
            <person name="Barrell B.G."/>
            <person name="Donelson J.E."/>
            <person name="Hall N."/>
            <person name="Fraser C.M."/>
            <person name="Melville S.E."/>
            <person name="El-Sayed N.M."/>
        </authorList>
    </citation>
    <scope>NUCLEOTIDE SEQUENCE [LARGE SCALE GENOMIC DNA]</scope>
    <source>
        <strain evidence="1 2">927/4 GUTat10.1</strain>
    </source>
</reference>
<reference evidence="1 2" key="1">
    <citation type="journal article" date="2005" name="Science">
        <title>Comparative genomics of trypanosomatid parasitic protozoa.</title>
        <authorList>
            <person name="El-Sayed N.M."/>
            <person name="Myler P.J."/>
            <person name="Blandin G."/>
            <person name="Berriman M."/>
            <person name="Crabtree J."/>
            <person name="Aggarwal G."/>
            <person name="Caler E."/>
            <person name="Renauld H."/>
            <person name="Worthey E.A."/>
            <person name="Hertz-Fowler C."/>
            <person name="Ghedin E."/>
            <person name="Peacock C."/>
            <person name="Bartholomeu D.C."/>
            <person name="Haas B.J."/>
            <person name="Tran A.N."/>
            <person name="Wortman J.R."/>
            <person name="Alsmark U.C."/>
            <person name="Angiuoli S."/>
            <person name="Anupama A."/>
            <person name="Badger J."/>
            <person name="Bringaud F."/>
            <person name="Cadag E."/>
            <person name="Carlton J.M."/>
            <person name="Cerqueira G.C."/>
            <person name="Creasy T."/>
            <person name="Delcher A.L."/>
            <person name="Djikeng A."/>
            <person name="Embley T.M."/>
            <person name="Hauser C."/>
            <person name="Ivens A.C."/>
            <person name="Kummerfeld S.K."/>
            <person name="Pereira-Leal J.B."/>
            <person name="Nilsson D."/>
            <person name="Peterson J."/>
            <person name="Salzberg S.L."/>
            <person name="Shallom J."/>
            <person name="Silva J.C."/>
            <person name="Sundaram J."/>
            <person name="Westenberger S."/>
            <person name="White O."/>
            <person name="Melville S.E."/>
            <person name="Donelson J.E."/>
            <person name="Andersson B."/>
            <person name="Stuart K.D."/>
            <person name="Hall N."/>
        </authorList>
    </citation>
    <scope>NUCLEOTIDE SEQUENCE [LARGE SCALE GENOMIC DNA]</scope>
    <source>
        <strain evidence="1 2">927/4 GUTat10.1</strain>
    </source>
</reference>
<protein>
    <submittedName>
        <fullName evidence="1">Uncharacterized protein</fullName>
    </submittedName>
</protein>